<protein>
    <submittedName>
        <fullName evidence="2">HATPase_c domain-containing protein</fullName>
    </submittedName>
</protein>
<feature type="signal peptide" evidence="1">
    <location>
        <begin position="1"/>
        <end position="21"/>
    </location>
</feature>
<name>A0A5K3G498_MESCO</name>
<organism evidence="2">
    <name type="scientific">Mesocestoides corti</name>
    <name type="common">Flatworm</name>
    <dbReference type="NCBI Taxonomy" id="53468"/>
    <lineage>
        <taxon>Eukaryota</taxon>
        <taxon>Metazoa</taxon>
        <taxon>Spiralia</taxon>
        <taxon>Lophotrochozoa</taxon>
        <taxon>Platyhelminthes</taxon>
        <taxon>Cestoda</taxon>
        <taxon>Eucestoda</taxon>
        <taxon>Cyclophyllidea</taxon>
        <taxon>Mesocestoididae</taxon>
        <taxon>Mesocestoides</taxon>
    </lineage>
</organism>
<reference evidence="2" key="1">
    <citation type="submission" date="2019-11" db="UniProtKB">
        <authorList>
            <consortium name="WormBaseParasite"/>
        </authorList>
    </citation>
    <scope>IDENTIFICATION</scope>
</reference>
<feature type="chain" id="PRO_5024382741" evidence="1">
    <location>
        <begin position="22"/>
        <end position="199"/>
    </location>
</feature>
<evidence type="ECO:0000313" key="2">
    <source>
        <dbReference type="WBParaSite" id="MCU_012972-RB"/>
    </source>
</evidence>
<proteinExistence type="predicted"/>
<dbReference type="WBParaSite" id="MCU_012972-RB">
    <property type="protein sequence ID" value="MCU_012972-RB"/>
    <property type="gene ID" value="MCU_012972"/>
</dbReference>
<sequence length="199" mass="21888">MFFFFCMQTWLLCVLTSPLNNQPVDIPWTRSLSKCKKVFAEEISLDLKQKITEEQTQTTDASSDLQSALINLIKDIVDESLKAVHLNATHLRTSDPLVHAFANIDSALDVSAADRTGKGDFALESAWGTVVSTRSTRTSGGSVKSAISFFGITLALWSRSPNSYISCSSLLHYFLSSVQCFNRTHTLASVGIFVAAKDR</sequence>
<keyword evidence="1" id="KW-0732">Signal</keyword>
<dbReference type="AlphaFoldDB" id="A0A5K3G498"/>
<accession>A0A5K3G498</accession>
<evidence type="ECO:0000256" key="1">
    <source>
        <dbReference type="SAM" id="SignalP"/>
    </source>
</evidence>